<evidence type="ECO:0000313" key="1">
    <source>
        <dbReference type="EMBL" id="RAH40024.1"/>
    </source>
</evidence>
<dbReference type="EMBL" id="KZ825422">
    <property type="protein sequence ID" value="RAH40024.1"/>
    <property type="molecule type" value="Genomic_DNA"/>
</dbReference>
<evidence type="ECO:0000313" key="2">
    <source>
        <dbReference type="Proteomes" id="UP000249057"/>
    </source>
</evidence>
<protein>
    <submittedName>
        <fullName evidence="1">Uncharacterized protein</fullName>
    </submittedName>
</protein>
<name>A0ACD1FSS2_9EURO</name>
<gene>
    <name evidence="1" type="ORF">BO95DRAFT_32051</name>
</gene>
<dbReference type="Proteomes" id="UP000249057">
    <property type="component" value="Unassembled WGS sequence"/>
</dbReference>
<accession>A0ACD1FSS2</accession>
<proteinExistence type="predicted"/>
<sequence>MRLALTSPRLSQLPRLSSAIAPLSCVRYLSRMGRNDLIEEQTLPYYHQKRYYPVRIGDTFKDQYRIIAKLGYGAYFTVWPAWDEGFLGTKPQHWPFIGPHQKAGSHATISLGIRCPVTQLTQLLHRPPLHPPTSAAEKLDVIMARGLRSSALLGIWAVALAAWGTNTTAFSSGVNKKPIFGFWARRSESLPGLHTADAAECA</sequence>
<reference evidence="1" key="1">
    <citation type="submission" date="2018-02" db="EMBL/GenBank/DDBJ databases">
        <title>The genomes of Aspergillus section Nigri reveals drivers in fungal speciation.</title>
        <authorList>
            <consortium name="DOE Joint Genome Institute"/>
            <person name="Vesth T.C."/>
            <person name="Nybo J."/>
            <person name="Theobald S."/>
            <person name="Brandl J."/>
            <person name="Frisvad J.C."/>
            <person name="Nielsen K.F."/>
            <person name="Lyhne E.K."/>
            <person name="Kogle M.E."/>
            <person name="Kuo A."/>
            <person name="Riley R."/>
            <person name="Clum A."/>
            <person name="Nolan M."/>
            <person name="Lipzen A."/>
            <person name="Salamov A."/>
            <person name="Henrissat B."/>
            <person name="Wiebenga A."/>
            <person name="De vries R.P."/>
            <person name="Grigoriev I.V."/>
            <person name="Mortensen U.H."/>
            <person name="Andersen M.R."/>
            <person name="Baker S.E."/>
        </authorList>
    </citation>
    <scope>NUCLEOTIDE SEQUENCE</scope>
    <source>
        <strain evidence="1">CBS 621.78</strain>
    </source>
</reference>
<keyword evidence="2" id="KW-1185">Reference proteome</keyword>
<organism evidence="1 2">
    <name type="scientific">Aspergillus brunneoviolaceus CBS 621.78</name>
    <dbReference type="NCBI Taxonomy" id="1450534"/>
    <lineage>
        <taxon>Eukaryota</taxon>
        <taxon>Fungi</taxon>
        <taxon>Dikarya</taxon>
        <taxon>Ascomycota</taxon>
        <taxon>Pezizomycotina</taxon>
        <taxon>Eurotiomycetes</taxon>
        <taxon>Eurotiomycetidae</taxon>
        <taxon>Eurotiales</taxon>
        <taxon>Aspergillaceae</taxon>
        <taxon>Aspergillus</taxon>
        <taxon>Aspergillus subgen. Circumdati</taxon>
    </lineage>
</organism>